<evidence type="ECO:0000256" key="8">
    <source>
        <dbReference type="ARBA" id="ARBA00023012"/>
    </source>
</evidence>
<dbReference type="SMART" id="SM00387">
    <property type="entry name" value="HATPase_c"/>
    <property type="match status" value="1"/>
</dbReference>
<keyword evidence="9" id="KW-0472">Membrane</keyword>
<dbReference type="InterPro" id="IPR050482">
    <property type="entry name" value="Sensor_HK_TwoCompSys"/>
</dbReference>
<dbReference type="EC" id="2.7.13.3" evidence="2"/>
<dbReference type="GO" id="GO:0005524">
    <property type="term" value="F:ATP binding"/>
    <property type="evidence" value="ECO:0007669"/>
    <property type="project" value="UniProtKB-KW"/>
</dbReference>
<evidence type="ECO:0000256" key="3">
    <source>
        <dbReference type="ARBA" id="ARBA00022553"/>
    </source>
</evidence>
<evidence type="ECO:0000313" key="11">
    <source>
        <dbReference type="EMBL" id="KAB2341135.1"/>
    </source>
</evidence>
<dbReference type="Proteomes" id="UP000468735">
    <property type="component" value="Unassembled WGS sequence"/>
</dbReference>
<evidence type="ECO:0000313" key="12">
    <source>
        <dbReference type="Proteomes" id="UP000468735"/>
    </source>
</evidence>
<dbReference type="InterPro" id="IPR003594">
    <property type="entry name" value="HATPase_dom"/>
</dbReference>
<dbReference type="PANTHER" id="PTHR24421">
    <property type="entry name" value="NITRATE/NITRITE SENSOR PROTEIN NARX-RELATED"/>
    <property type="match status" value="1"/>
</dbReference>
<dbReference type="GO" id="GO:0046983">
    <property type="term" value="F:protein dimerization activity"/>
    <property type="evidence" value="ECO:0007669"/>
    <property type="project" value="InterPro"/>
</dbReference>
<feature type="transmembrane region" description="Helical" evidence="9">
    <location>
        <begin position="110"/>
        <end position="136"/>
    </location>
</feature>
<reference evidence="11 12" key="1">
    <citation type="submission" date="2019-09" db="EMBL/GenBank/DDBJ databases">
        <title>Actinomadura physcomitrii sp. nov., a novel actinomycete isolated from moss [Physcomitrium sphaericum (Ludw) Fuernr].</title>
        <authorList>
            <person name="Zhuang X."/>
            <person name="Liu C."/>
        </authorList>
    </citation>
    <scope>NUCLEOTIDE SEQUENCE [LARGE SCALE GENOMIC DNA]</scope>
    <source>
        <strain evidence="11 12">HMC1</strain>
    </source>
</reference>
<dbReference type="CDD" id="cd16917">
    <property type="entry name" value="HATPase_UhpB-NarQ-NarX-like"/>
    <property type="match status" value="1"/>
</dbReference>
<dbReference type="InterPro" id="IPR025828">
    <property type="entry name" value="Put_sensor_dom"/>
</dbReference>
<dbReference type="PANTHER" id="PTHR24421:SF10">
    <property type="entry name" value="NITRATE_NITRITE SENSOR PROTEIN NARQ"/>
    <property type="match status" value="1"/>
</dbReference>
<dbReference type="SUPFAM" id="SSF55874">
    <property type="entry name" value="ATPase domain of HSP90 chaperone/DNA topoisomerase II/histidine kinase"/>
    <property type="match status" value="1"/>
</dbReference>
<comment type="catalytic activity">
    <reaction evidence="1">
        <text>ATP + protein L-histidine = ADP + protein N-phospho-L-histidine.</text>
        <dbReference type="EC" id="2.7.13.3"/>
    </reaction>
</comment>
<evidence type="ECO:0000259" key="10">
    <source>
        <dbReference type="SMART" id="SM00387"/>
    </source>
</evidence>
<proteinExistence type="predicted"/>
<feature type="transmembrane region" description="Helical" evidence="9">
    <location>
        <begin position="156"/>
        <end position="175"/>
    </location>
</feature>
<keyword evidence="9" id="KW-0812">Transmembrane</keyword>
<keyword evidence="5" id="KW-0547">Nucleotide-binding</keyword>
<dbReference type="InterPro" id="IPR036890">
    <property type="entry name" value="HATPase_C_sf"/>
</dbReference>
<dbReference type="Pfam" id="PF13796">
    <property type="entry name" value="Sensor"/>
    <property type="match status" value="1"/>
</dbReference>
<evidence type="ECO:0000256" key="6">
    <source>
        <dbReference type="ARBA" id="ARBA00022777"/>
    </source>
</evidence>
<keyword evidence="9" id="KW-1133">Transmembrane helix</keyword>
<dbReference type="AlphaFoldDB" id="A0A6H9Y9N9"/>
<accession>A0A6H9Y9N9</accession>
<comment type="caution">
    <text evidence="11">The sequence shown here is derived from an EMBL/GenBank/DDBJ whole genome shotgun (WGS) entry which is preliminary data.</text>
</comment>
<keyword evidence="8" id="KW-0902">Two-component regulatory system</keyword>
<dbReference type="OrthoDB" id="5241729at2"/>
<name>A0A6H9Y9N9_9ACTN</name>
<dbReference type="GO" id="GO:0016020">
    <property type="term" value="C:membrane"/>
    <property type="evidence" value="ECO:0007669"/>
    <property type="project" value="InterPro"/>
</dbReference>
<dbReference type="EMBL" id="WBMT01000027">
    <property type="protein sequence ID" value="KAB2341135.1"/>
    <property type="molecule type" value="Genomic_DNA"/>
</dbReference>
<evidence type="ECO:0000256" key="7">
    <source>
        <dbReference type="ARBA" id="ARBA00022840"/>
    </source>
</evidence>
<sequence>MKYALRRSRDATTFLAGGLRTALPALLGTCLLPLVAFLSILVIAIPWLPEVARPLRALTSAERRRVARVLGHEIPEPYAPPRGTSFEQGFALLRTPSTWRDLAWMVLHGYGGLLAGVMAVALWPSILFSLSLPLWWWAAPEGSQSAFIVLDSWHKALTMPFLQAGINILALWWLVPRLARWQAWIAAKLLGPTRGVSLAERVEQLTETRAEALEAHGAELRRIERDLHDGTQAQLVSVALRLGLADRRFDADPGAARALFLEAREGIEDALTQLRTVIRGIYPPILSDRGLPGAVRALAAGQHIPITVEIELEVGGTERRVPAAVEAAAYFVVAEALTNIAKHSGAAAAQVTLRRDGDRLRIIVRDDGKGGADPARGSGLAGIRRRVAALDGDTRVDSPVGAGTTLEVELPCGS</sequence>
<evidence type="ECO:0000256" key="9">
    <source>
        <dbReference type="SAM" id="Phobius"/>
    </source>
</evidence>
<dbReference type="Pfam" id="PF02518">
    <property type="entry name" value="HATPase_c"/>
    <property type="match status" value="1"/>
</dbReference>
<keyword evidence="12" id="KW-1185">Reference proteome</keyword>
<evidence type="ECO:0000256" key="4">
    <source>
        <dbReference type="ARBA" id="ARBA00022679"/>
    </source>
</evidence>
<keyword evidence="6 11" id="KW-0418">Kinase</keyword>
<keyword evidence="3" id="KW-0597">Phosphoprotein</keyword>
<gene>
    <name evidence="11" type="ORF">F8566_42845</name>
</gene>
<protein>
    <recommendedName>
        <fullName evidence="2">histidine kinase</fullName>
        <ecNumber evidence="2">2.7.13.3</ecNumber>
    </recommendedName>
</protein>
<dbReference type="Gene3D" id="3.30.565.10">
    <property type="entry name" value="Histidine kinase-like ATPase, C-terminal domain"/>
    <property type="match status" value="1"/>
</dbReference>
<evidence type="ECO:0000256" key="1">
    <source>
        <dbReference type="ARBA" id="ARBA00000085"/>
    </source>
</evidence>
<organism evidence="11 12">
    <name type="scientific">Actinomadura rudentiformis</name>
    <dbReference type="NCBI Taxonomy" id="359158"/>
    <lineage>
        <taxon>Bacteria</taxon>
        <taxon>Bacillati</taxon>
        <taxon>Actinomycetota</taxon>
        <taxon>Actinomycetes</taxon>
        <taxon>Streptosporangiales</taxon>
        <taxon>Thermomonosporaceae</taxon>
        <taxon>Actinomadura</taxon>
    </lineage>
</organism>
<keyword evidence="4" id="KW-0808">Transferase</keyword>
<feature type="transmembrane region" description="Helical" evidence="9">
    <location>
        <begin position="25"/>
        <end position="48"/>
    </location>
</feature>
<dbReference type="GO" id="GO:0000155">
    <property type="term" value="F:phosphorelay sensor kinase activity"/>
    <property type="evidence" value="ECO:0007669"/>
    <property type="project" value="InterPro"/>
</dbReference>
<keyword evidence="7" id="KW-0067">ATP-binding</keyword>
<dbReference type="InterPro" id="IPR011712">
    <property type="entry name" value="Sig_transdc_His_kin_sub3_dim/P"/>
</dbReference>
<dbReference type="Pfam" id="PF07730">
    <property type="entry name" value="HisKA_3"/>
    <property type="match status" value="1"/>
</dbReference>
<evidence type="ECO:0000256" key="2">
    <source>
        <dbReference type="ARBA" id="ARBA00012438"/>
    </source>
</evidence>
<feature type="domain" description="Histidine kinase/HSP90-like ATPase" evidence="10">
    <location>
        <begin position="324"/>
        <end position="414"/>
    </location>
</feature>
<evidence type="ECO:0000256" key="5">
    <source>
        <dbReference type="ARBA" id="ARBA00022741"/>
    </source>
</evidence>
<dbReference type="Gene3D" id="1.20.5.1930">
    <property type="match status" value="1"/>
</dbReference>